<dbReference type="InterPro" id="IPR002893">
    <property type="entry name" value="Znf_MYND"/>
</dbReference>
<dbReference type="SUPFAM" id="SSF103111">
    <property type="entry name" value="Activator of Hsp90 ATPase, Aha1"/>
    <property type="match status" value="1"/>
</dbReference>
<feature type="region of interest" description="Disordered" evidence="6">
    <location>
        <begin position="1"/>
        <end position="51"/>
    </location>
</feature>
<dbReference type="PROSITE" id="PS50865">
    <property type="entry name" value="ZF_MYND_2"/>
    <property type="match status" value="1"/>
</dbReference>
<dbReference type="Proteomes" id="UP000654075">
    <property type="component" value="Unassembled WGS sequence"/>
</dbReference>
<dbReference type="Gene3D" id="6.10.140.2220">
    <property type="match status" value="1"/>
</dbReference>
<protein>
    <recommendedName>
        <fullName evidence="7">MYND-type domain-containing protein</fullName>
    </recommendedName>
</protein>
<sequence length="341" mass="38004">MTAMVAEPKEATAPKRAGGGIDYSKFDNIEDSDDEKPQTTTSTKKVAEVERPHCHNCHKDIQKPLRCGVCKKVSYCCAQCQKDDWPYHKRACKKPEEPKADDKGPGKKALPGASKEENSKGDREQKRKEDNVVDNDNEEFTWYRHREWKPTEEPKKEFKPVQIDASEAEAATPAKPPAGSVWNTAGTWEEKDVTALAQKTLRESMEGLTEMDAAGGVLSATSVDSVEGDASKPVIRGTMRHMFDLSFKVKFVFKWMDSDGQRRAEGTVAISDFTHDTFAEGVLAAPVVELIFKEAKQLEVSRRHAVEAAVGRTWPPTPGGSLLDQVSSRMKAWVTEYEQSR</sequence>
<name>A0A813FN97_POLGL</name>
<evidence type="ECO:0000259" key="7">
    <source>
        <dbReference type="PROSITE" id="PS50865"/>
    </source>
</evidence>
<feature type="domain" description="MYND-type" evidence="7">
    <location>
        <begin position="54"/>
        <end position="92"/>
    </location>
</feature>
<comment type="caution">
    <text evidence="8">The sequence shown here is derived from an EMBL/GenBank/DDBJ whole genome shotgun (WGS) entry which is preliminary data.</text>
</comment>
<dbReference type="Pfam" id="PF01753">
    <property type="entry name" value="zf-MYND"/>
    <property type="match status" value="1"/>
</dbReference>
<proteinExistence type="inferred from homology"/>
<evidence type="ECO:0000256" key="3">
    <source>
        <dbReference type="ARBA" id="ARBA00022771"/>
    </source>
</evidence>
<accession>A0A813FN97</accession>
<dbReference type="InterPro" id="IPR036338">
    <property type="entry name" value="Aha1"/>
</dbReference>
<evidence type="ECO:0000256" key="5">
    <source>
        <dbReference type="PROSITE-ProRule" id="PRU00134"/>
    </source>
</evidence>
<evidence type="ECO:0000256" key="6">
    <source>
        <dbReference type="SAM" id="MobiDB-lite"/>
    </source>
</evidence>
<evidence type="ECO:0000256" key="1">
    <source>
        <dbReference type="ARBA" id="ARBA00006817"/>
    </source>
</evidence>
<comment type="similarity">
    <text evidence="1">Belongs to the AHA1 family.</text>
</comment>
<keyword evidence="3 5" id="KW-0863">Zinc-finger</keyword>
<dbReference type="OMA" id="CKGSYEM"/>
<dbReference type="GO" id="GO:0008270">
    <property type="term" value="F:zinc ion binding"/>
    <property type="evidence" value="ECO:0007669"/>
    <property type="project" value="UniProtKB-KW"/>
</dbReference>
<keyword evidence="4" id="KW-0862">Zinc</keyword>
<dbReference type="GO" id="GO:0001671">
    <property type="term" value="F:ATPase activator activity"/>
    <property type="evidence" value="ECO:0007669"/>
    <property type="project" value="InterPro"/>
</dbReference>
<organism evidence="8 9">
    <name type="scientific">Polarella glacialis</name>
    <name type="common">Dinoflagellate</name>
    <dbReference type="NCBI Taxonomy" id="89957"/>
    <lineage>
        <taxon>Eukaryota</taxon>
        <taxon>Sar</taxon>
        <taxon>Alveolata</taxon>
        <taxon>Dinophyceae</taxon>
        <taxon>Suessiales</taxon>
        <taxon>Suessiaceae</taxon>
        <taxon>Polarella</taxon>
    </lineage>
</organism>
<reference evidence="8" key="1">
    <citation type="submission" date="2021-02" db="EMBL/GenBank/DDBJ databases">
        <authorList>
            <person name="Dougan E. K."/>
            <person name="Rhodes N."/>
            <person name="Thang M."/>
            <person name="Chan C."/>
        </authorList>
    </citation>
    <scope>NUCLEOTIDE SEQUENCE</scope>
</reference>
<dbReference type="GO" id="GO:0006457">
    <property type="term" value="P:protein folding"/>
    <property type="evidence" value="ECO:0007669"/>
    <property type="project" value="TreeGrafter"/>
</dbReference>
<gene>
    <name evidence="8" type="ORF">PGLA1383_LOCUS29888</name>
</gene>
<keyword evidence="9" id="KW-1185">Reference proteome</keyword>
<dbReference type="Gene3D" id="3.15.10.20">
    <property type="entry name" value="Activator of Hsp90 ATPase Aha1, N-terminal domain"/>
    <property type="match status" value="1"/>
</dbReference>
<keyword evidence="2" id="KW-0479">Metal-binding</keyword>
<feature type="compositionally biased region" description="Basic and acidic residues" evidence="6">
    <location>
        <begin position="114"/>
        <end position="131"/>
    </location>
</feature>
<feature type="compositionally biased region" description="Basic and acidic residues" evidence="6">
    <location>
        <begin position="94"/>
        <end position="105"/>
    </location>
</feature>
<evidence type="ECO:0000313" key="9">
    <source>
        <dbReference type="Proteomes" id="UP000654075"/>
    </source>
</evidence>
<dbReference type="SUPFAM" id="SSF144232">
    <property type="entry name" value="HIT/MYND zinc finger-like"/>
    <property type="match status" value="1"/>
</dbReference>
<dbReference type="InterPro" id="IPR015310">
    <property type="entry name" value="AHSA1-like_N"/>
</dbReference>
<dbReference type="SMART" id="SM01000">
    <property type="entry name" value="Aha1_N"/>
    <property type="match status" value="1"/>
</dbReference>
<evidence type="ECO:0000256" key="2">
    <source>
        <dbReference type="ARBA" id="ARBA00022723"/>
    </source>
</evidence>
<dbReference type="GO" id="GO:0005829">
    <property type="term" value="C:cytosol"/>
    <property type="evidence" value="ECO:0007669"/>
    <property type="project" value="TreeGrafter"/>
</dbReference>
<dbReference type="PANTHER" id="PTHR13009">
    <property type="entry name" value="HEAT SHOCK PROTEIN 90 HSP90 CO-CHAPERONE AHA-1"/>
    <property type="match status" value="1"/>
</dbReference>
<evidence type="ECO:0000256" key="4">
    <source>
        <dbReference type="ARBA" id="ARBA00022833"/>
    </source>
</evidence>
<evidence type="ECO:0000313" key="8">
    <source>
        <dbReference type="EMBL" id="CAE8612088.1"/>
    </source>
</evidence>
<dbReference type="GO" id="GO:0051087">
    <property type="term" value="F:protein-folding chaperone binding"/>
    <property type="evidence" value="ECO:0007669"/>
    <property type="project" value="InterPro"/>
</dbReference>
<dbReference type="PANTHER" id="PTHR13009:SF22">
    <property type="entry name" value="LD43819P"/>
    <property type="match status" value="1"/>
</dbReference>
<feature type="region of interest" description="Disordered" evidence="6">
    <location>
        <begin position="94"/>
        <end position="135"/>
    </location>
</feature>
<dbReference type="EMBL" id="CAJNNV010025080">
    <property type="protein sequence ID" value="CAE8612088.1"/>
    <property type="molecule type" value="Genomic_DNA"/>
</dbReference>
<dbReference type="OrthoDB" id="341421at2759"/>
<dbReference type="AlphaFoldDB" id="A0A813FN97"/>
<dbReference type="Pfam" id="PF09229">
    <property type="entry name" value="Aha1_N"/>
    <property type="match status" value="1"/>
</dbReference>